<evidence type="ECO:0000313" key="2">
    <source>
        <dbReference type="Proteomes" id="UP000664277"/>
    </source>
</evidence>
<sequence>MNASMIGSWNGVVAPDDTVYNLGDFAMPPPLVAAILPQLNDKKLLIAGNHDRCHPKIGRPSKWLQAYLDAGFDSVEIEVQKEIAGAMVLLHPFPYRAETEPKQKYYGQRPVDCGGWLIHGHVHNRWKVSGRQINVSVENWNFEPVGLETIAAIIKTGPQLAAETRSYD</sequence>
<organism evidence="1 2">
    <name type="scientific">Candidatus Obscuribacter phosphatis</name>
    <dbReference type="NCBI Taxonomy" id="1906157"/>
    <lineage>
        <taxon>Bacteria</taxon>
        <taxon>Bacillati</taxon>
        <taxon>Candidatus Melainabacteria</taxon>
        <taxon>Candidatus Obscuribacterales</taxon>
        <taxon>Candidatus Obscuribacteraceae</taxon>
        <taxon>Candidatus Obscuribacter</taxon>
    </lineage>
</organism>
<dbReference type="EMBL" id="JAFLCK010000001">
    <property type="protein sequence ID" value="MBN8658777.1"/>
    <property type="molecule type" value="Genomic_DNA"/>
</dbReference>
<evidence type="ECO:0008006" key="3">
    <source>
        <dbReference type="Google" id="ProtNLM"/>
    </source>
</evidence>
<proteinExistence type="predicted"/>
<name>A0A8J7P8H1_9BACT</name>
<dbReference type="Gene3D" id="3.60.21.10">
    <property type="match status" value="1"/>
</dbReference>
<comment type="caution">
    <text evidence="1">The sequence shown here is derived from an EMBL/GenBank/DDBJ whole genome shotgun (WGS) entry which is preliminary data.</text>
</comment>
<evidence type="ECO:0000313" key="1">
    <source>
        <dbReference type="EMBL" id="MBN8658777.1"/>
    </source>
</evidence>
<dbReference type="InterPro" id="IPR029052">
    <property type="entry name" value="Metallo-depent_PP-like"/>
</dbReference>
<dbReference type="AlphaFoldDB" id="A0A8J7P8H1"/>
<reference evidence="1" key="1">
    <citation type="submission" date="2021-02" db="EMBL/GenBank/DDBJ databases">
        <title>Genome-Resolved Metagenomics of a Microbial Community Performing Photosynthetic Biological Nutrient Removal.</title>
        <authorList>
            <person name="Mcdaniel E.A."/>
        </authorList>
    </citation>
    <scope>NUCLEOTIDE SEQUENCE</scope>
    <source>
        <strain evidence="1">UWPOB_OBS1</strain>
    </source>
</reference>
<accession>A0A8J7P8H1</accession>
<gene>
    <name evidence="1" type="ORF">J0M35_00320</name>
</gene>
<dbReference type="SUPFAM" id="SSF56300">
    <property type="entry name" value="Metallo-dependent phosphatases"/>
    <property type="match status" value="1"/>
</dbReference>
<protein>
    <recommendedName>
        <fullName evidence="3">Calcineurin-like phosphoesterase domain-containing protein</fullName>
    </recommendedName>
</protein>
<dbReference type="Proteomes" id="UP000664277">
    <property type="component" value="Unassembled WGS sequence"/>
</dbReference>